<name>A0A0M3ASP7_9SPHN</name>
<dbReference type="EMBL" id="LBIC01000005">
    <property type="protein sequence ID" value="KKW91966.1"/>
    <property type="molecule type" value="Genomic_DNA"/>
</dbReference>
<feature type="compositionally biased region" description="Basic and acidic residues" evidence="1">
    <location>
        <begin position="43"/>
        <end position="52"/>
    </location>
</feature>
<feature type="region of interest" description="Disordered" evidence="1">
    <location>
        <begin position="43"/>
        <end position="68"/>
    </location>
</feature>
<reference evidence="2 3" key="1">
    <citation type="submission" date="2015-04" db="EMBL/GenBank/DDBJ databases">
        <title>Genome sequence of aromatic hydrocarbons-degrading Sphingobium chungbukense DJ77.</title>
        <authorList>
            <person name="Kim Y.-C."/>
            <person name="Chae J.-C."/>
        </authorList>
    </citation>
    <scope>NUCLEOTIDE SEQUENCE [LARGE SCALE GENOMIC DNA]</scope>
    <source>
        <strain evidence="2 3">DJ77</strain>
    </source>
</reference>
<dbReference type="Proteomes" id="UP000033874">
    <property type="component" value="Unassembled WGS sequence"/>
</dbReference>
<evidence type="ECO:0000313" key="2">
    <source>
        <dbReference type="EMBL" id="KKW91966.1"/>
    </source>
</evidence>
<protein>
    <submittedName>
        <fullName evidence="2">Uncharacterized protein</fullName>
    </submittedName>
</protein>
<dbReference type="RefSeq" id="WP_046763972.1">
    <property type="nucleotide sequence ID" value="NZ_LBIC01000005.1"/>
</dbReference>
<dbReference type="AlphaFoldDB" id="A0A0M3ASP7"/>
<dbReference type="PATRIC" id="fig|56193.3.peg.2677"/>
<comment type="caution">
    <text evidence="2">The sequence shown here is derived from an EMBL/GenBank/DDBJ whole genome shotgun (WGS) entry which is preliminary data.</text>
</comment>
<accession>A0A0M3ASP7</accession>
<sequence length="68" mass="7556">MTNALTREECLERAKMHEQLAATTADASARMMHHAMAAEFRRRAETGADDGIRQAVSRPMMELVPNVA</sequence>
<evidence type="ECO:0000313" key="3">
    <source>
        <dbReference type="Proteomes" id="UP000033874"/>
    </source>
</evidence>
<organism evidence="2 3">
    <name type="scientific">Sphingobium chungbukense</name>
    <dbReference type="NCBI Taxonomy" id="56193"/>
    <lineage>
        <taxon>Bacteria</taxon>
        <taxon>Pseudomonadati</taxon>
        <taxon>Pseudomonadota</taxon>
        <taxon>Alphaproteobacteria</taxon>
        <taxon>Sphingomonadales</taxon>
        <taxon>Sphingomonadaceae</taxon>
        <taxon>Sphingobium</taxon>
    </lineage>
</organism>
<gene>
    <name evidence="2" type="ORF">YP76_12860</name>
</gene>
<dbReference type="STRING" id="56193.YP76_12860"/>
<proteinExistence type="predicted"/>
<keyword evidence="3" id="KW-1185">Reference proteome</keyword>
<evidence type="ECO:0000256" key="1">
    <source>
        <dbReference type="SAM" id="MobiDB-lite"/>
    </source>
</evidence>